<dbReference type="Gene3D" id="3.40.190.290">
    <property type="match status" value="1"/>
</dbReference>
<dbReference type="SUPFAM" id="SSF46785">
    <property type="entry name" value="Winged helix' DNA-binding domain"/>
    <property type="match status" value="1"/>
</dbReference>
<dbReference type="FunFam" id="1.10.10.10:FF:000001">
    <property type="entry name" value="LysR family transcriptional regulator"/>
    <property type="match status" value="1"/>
</dbReference>
<dbReference type="RefSeq" id="WP_090733627.1">
    <property type="nucleotide sequence ID" value="NZ_FOHO01000004.1"/>
</dbReference>
<dbReference type="EMBL" id="FOHO01000004">
    <property type="protein sequence ID" value="SET28495.1"/>
    <property type="molecule type" value="Genomic_DNA"/>
</dbReference>
<evidence type="ECO:0000313" key="7">
    <source>
        <dbReference type="Proteomes" id="UP000199180"/>
    </source>
</evidence>
<keyword evidence="2" id="KW-0805">Transcription regulation</keyword>
<feature type="domain" description="HTH lysR-type" evidence="5">
    <location>
        <begin position="1"/>
        <end position="58"/>
    </location>
</feature>
<dbReference type="InterPro" id="IPR000847">
    <property type="entry name" value="LysR_HTH_N"/>
</dbReference>
<dbReference type="Pfam" id="PF00126">
    <property type="entry name" value="HTH_1"/>
    <property type="match status" value="1"/>
</dbReference>
<evidence type="ECO:0000256" key="2">
    <source>
        <dbReference type="ARBA" id="ARBA00023015"/>
    </source>
</evidence>
<keyword evidence="3 6" id="KW-0238">DNA-binding</keyword>
<dbReference type="PRINTS" id="PR00039">
    <property type="entry name" value="HTHLYSR"/>
</dbReference>
<dbReference type="GO" id="GO:0000976">
    <property type="term" value="F:transcription cis-regulatory region binding"/>
    <property type="evidence" value="ECO:0007669"/>
    <property type="project" value="TreeGrafter"/>
</dbReference>
<dbReference type="Pfam" id="PF03466">
    <property type="entry name" value="LysR_substrate"/>
    <property type="match status" value="1"/>
</dbReference>
<protein>
    <submittedName>
        <fullName evidence="6">DNA-binding transcriptional regulator, LysR family</fullName>
    </submittedName>
</protein>
<gene>
    <name evidence="6" type="ORF">SAMN04489858_10444</name>
</gene>
<accession>A0A1I0D8D7</accession>
<dbReference type="PANTHER" id="PTHR30126">
    <property type="entry name" value="HTH-TYPE TRANSCRIPTIONAL REGULATOR"/>
    <property type="match status" value="1"/>
</dbReference>
<dbReference type="InterPro" id="IPR036390">
    <property type="entry name" value="WH_DNA-bd_sf"/>
</dbReference>
<comment type="similarity">
    <text evidence="1">Belongs to the LysR transcriptional regulatory family.</text>
</comment>
<evidence type="ECO:0000256" key="3">
    <source>
        <dbReference type="ARBA" id="ARBA00023125"/>
    </source>
</evidence>
<evidence type="ECO:0000259" key="5">
    <source>
        <dbReference type="PROSITE" id="PS50931"/>
    </source>
</evidence>
<reference evidence="6 7" key="1">
    <citation type="submission" date="2016-10" db="EMBL/GenBank/DDBJ databases">
        <authorList>
            <person name="de Groot N.N."/>
        </authorList>
    </citation>
    <scope>NUCLEOTIDE SEQUENCE [LARGE SCALE GENOMIC DNA]</scope>
    <source>
        <strain evidence="6 7">DSM 17862</strain>
    </source>
</reference>
<sequence>MTLDQLRIFLAVARNCHVTRAARELRMTQSAVSAAIRALEDQHQVQLFDRIGRGIALTEEGQTFIAAARQVLGAAESAEGLLDDLNATPRGRLRVQASQTIGTYLLPPLLVALRSEWPSLQITLDAGNTASVAREVAEGHADLGFVEGEVRHDELRQQVFMRDELVLLMGADHPLRDKAQWDRDDYLAQTWVLREEGSGTRSEVELHLRDMGLTVADLQVALTLPSNEAVLSSLAGGHSVTMLSARVADLTGAGVHRRHVTWTRKPERAFSVLTHPERHRSRAARALMTKLGL</sequence>
<organism evidence="6 7">
    <name type="scientific">Paracoccus homiensis</name>
    <dbReference type="NCBI Taxonomy" id="364199"/>
    <lineage>
        <taxon>Bacteria</taxon>
        <taxon>Pseudomonadati</taxon>
        <taxon>Pseudomonadota</taxon>
        <taxon>Alphaproteobacteria</taxon>
        <taxon>Rhodobacterales</taxon>
        <taxon>Paracoccaceae</taxon>
        <taxon>Paracoccus</taxon>
    </lineage>
</organism>
<dbReference type="STRING" id="364199.SAMN04489858_10444"/>
<evidence type="ECO:0000256" key="1">
    <source>
        <dbReference type="ARBA" id="ARBA00009437"/>
    </source>
</evidence>
<name>A0A1I0D8D7_9RHOB</name>
<dbReference type="InterPro" id="IPR005119">
    <property type="entry name" value="LysR_subst-bd"/>
</dbReference>
<dbReference type="OrthoDB" id="9803735at2"/>
<dbReference type="Gene3D" id="1.10.10.10">
    <property type="entry name" value="Winged helix-like DNA-binding domain superfamily/Winged helix DNA-binding domain"/>
    <property type="match status" value="1"/>
</dbReference>
<dbReference type="PANTHER" id="PTHR30126:SF39">
    <property type="entry name" value="HTH-TYPE TRANSCRIPTIONAL REGULATOR CYSL"/>
    <property type="match status" value="1"/>
</dbReference>
<keyword evidence="7" id="KW-1185">Reference proteome</keyword>
<dbReference type="AlphaFoldDB" id="A0A1I0D8D7"/>
<proteinExistence type="inferred from homology"/>
<dbReference type="PROSITE" id="PS50931">
    <property type="entry name" value="HTH_LYSR"/>
    <property type="match status" value="1"/>
</dbReference>
<dbReference type="GO" id="GO:0003700">
    <property type="term" value="F:DNA-binding transcription factor activity"/>
    <property type="evidence" value="ECO:0007669"/>
    <property type="project" value="InterPro"/>
</dbReference>
<dbReference type="InterPro" id="IPR036388">
    <property type="entry name" value="WH-like_DNA-bd_sf"/>
</dbReference>
<evidence type="ECO:0000256" key="4">
    <source>
        <dbReference type="ARBA" id="ARBA00023163"/>
    </source>
</evidence>
<keyword evidence="4" id="KW-0804">Transcription</keyword>
<evidence type="ECO:0000313" key="6">
    <source>
        <dbReference type="EMBL" id="SET28495.1"/>
    </source>
</evidence>
<dbReference type="SUPFAM" id="SSF53850">
    <property type="entry name" value="Periplasmic binding protein-like II"/>
    <property type="match status" value="1"/>
</dbReference>
<dbReference type="Proteomes" id="UP000199180">
    <property type="component" value="Unassembled WGS sequence"/>
</dbReference>